<keyword evidence="1" id="KW-0813">Transport</keyword>
<dbReference type="InterPro" id="IPR050873">
    <property type="entry name" value="V-ATPase_V0D/AC39_subunit"/>
</dbReference>
<proteinExistence type="predicted"/>
<dbReference type="KEGG" id="sman:C12CBH8_11080"/>
<dbReference type="AlphaFoldDB" id="A0A7I8D4Q4"/>
<dbReference type="InterPro" id="IPR044911">
    <property type="entry name" value="V-type_ATPase_csu/dsu_dom_3"/>
</dbReference>
<protein>
    <recommendedName>
        <fullName evidence="5">ATPase</fullName>
    </recommendedName>
</protein>
<evidence type="ECO:0000313" key="4">
    <source>
        <dbReference type="Proteomes" id="UP000593890"/>
    </source>
</evidence>
<dbReference type="PANTHER" id="PTHR38682">
    <property type="entry name" value="V-TYPE ATP SYNTHASE SUBUNIT C"/>
    <property type="match status" value="1"/>
</dbReference>
<dbReference type="InterPro" id="IPR002843">
    <property type="entry name" value="ATPase_V0-cplx_csu/dsu"/>
</dbReference>
<accession>A0A7I8D4Q4</accession>
<evidence type="ECO:0000256" key="2">
    <source>
        <dbReference type="ARBA" id="ARBA00023065"/>
    </source>
</evidence>
<evidence type="ECO:0008006" key="5">
    <source>
        <dbReference type="Google" id="ProtNLM"/>
    </source>
</evidence>
<dbReference type="Gene3D" id="1.10.132.50">
    <property type="entry name" value="ATP synthase (C/AC39) subunit, domain 3"/>
    <property type="match status" value="3"/>
</dbReference>
<organism evidence="3 4">
    <name type="scientific">Solibaculum mannosilyticum</name>
    <dbReference type="NCBI Taxonomy" id="2780922"/>
    <lineage>
        <taxon>Bacteria</taxon>
        <taxon>Bacillati</taxon>
        <taxon>Bacillota</taxon>
        <taxon>Clostridia</taxon>
        <taxon>Eubacteriales</taxon>
        <taxon>Oscillospiraceae</taxon>
        <taxon>Solibaculum</taxon>
    </lineage>
</organism>
<gene>
    <name evidence="3" type="ORF">C12CBH8_11080</name>
</gene>
<dbReference type="InterPro" id="IPR036079">
    <property type="entry name" value="ATPase_csu/dsu_sf"/>
</dbReference>
<dbReference type="Proteomes" id="UP000593890">
    <property type="component" value="Chromosome"/>
</dbReference>
<keyword evidence="4" id="KW-1185">Reference proteome</keyword>
<dbReference type="SUPFAM" id="SSF103486">
    <property type="entry name" value="V-type ATP synthase subunit C"/>
    <property type="match status" value="1"/>
</dbReference>
<dbReference type="PANTHER" id="PTHR38682:SF1">
    <property type="entry name" value="V-TYPE ATP SYNTHASE SUBUNIT C"/>
    <property type="match status" value="1"/>
</dbReference>
<dbReference type="Pfam" id="PF01992">
    <property type="entry name" value="vATP-synt_AC39"/>
    <property type="match status" value="1"/>
</dbReference>
<evidence type="ECO:0000313" key="3">
    <source>
        <dbReference type="EMBL" id="BCI60469.1"/>
    </source>
</evidence>
<dbReference type="EMBL" id="AP023321">
    <property type="protein sequence ID" value="BCI60469.1"/>
    <property type="molecule type" value="Genomic_DNA"/>
</dbReference>
<sequence length="350" mass="40908">MLGSLSNNTIWAKVMAKFGRRLTAQNYSDLLSCQSVGEAALYLKNNTDYSSILDEVKNTDVHRGRLEELLHRRQFEDFSSLCAFEFAGQSFFYKIIIRRNEIEQLLHCLRLLSFGREDEYLFRLPTFFANHTQINLIGLAKCKSFDEILTVLADTEYAAMLKKYKPQDGQPLDFTGIETTLNTYLYDTIFSLIKENTHGTARRELIELYSMEAELENVLRIVRLKKGFSLSPQFIRSCLISHWLYITPKLLDDMLAAESADEVLRIFQKSKYGKKMPQDKDYLYYEQRFQQILFQKAIHMLHFSVNPSSIFAAYSIFSRIELHNIINIIEGIRYQLSQDQIREMLILENS</sequence>
<name>A0A7I8D4Q4_9FIRM</name>
<reference evidence="4" key="1">
    <citation type="submission" date="2020-07" db="EMBL/GenBank/DDBJ databases">
        <title>Complete genome sequencing of Clostridia bacterium strain 12CBH8.</title>
        <authorList>
            <person name="Sakamoto M."/>
            <person name="Murakami T."/>
            <person name="Mori H."/>
        </authorList>
    </citation>
    <scope>NUCLEOTIDE SEQUENCE [LARGE SCALE GENOMIC DNA]</scope>
    <source>
        <strain evidence="4">12CBH8</strain>
    </source>
</reference>
<evidence type="ECO:0000256" key="1">
    <source>
        <dbReference type="ARBA" id="ARBA00022448"/>
    </source>
</evidence>
<keyword evidence="2" id="KW-0406">Ion transport</keyword>
<dbReference type="GO" id="GO:0046961">
    <property type="term" value="F:proton-transporting ATPase activity, rotational mechanism"/>
    <property type="evidence" value="ECO:0007669"/>
    <property type="project" value="InterPro"/>
</dbReference>